<sequence>MAFAAAMGVDFAISGITMAAALAPVEEKPVARIGIGSTMLGATEDARTNGVMPNLYLYDVHGKMFAKHESGDLIEDGVNKQNDFIIIDGAERTAEPEYLTIQARSDDATCVTYVTVTGASGAQRTWHAGYVKTCQEQGGGGFYYPSPNTVPDTDFRPGCVWLSNDDRFMQAISVHLPSFGFPEESLAEQTAEQFKDYPQTLCQAPGRMSLYKTFDGEQPECIPYYDKILEKFKEADVDEEKGINEGFDKDFQAVVDGHTLPPRKFFFKPSRKAISRERTCDYSKHKLFNQEIQPGKSSVEDSPQARKEKEAAEKKKQEDAAAADRAAAEEQARKDVEDQLNEQGQNPNGAPSGTGSFGGVAGLIPADQAGKPVDPAEAAKNLEEFKEEQAENPAKPAPASSAPTSQPTGDPTAEPIIDIKRRGTRSLQQGQQDEEIKKMLTRREQLRVKGDYCVDQLRISHHAEHSASELCGMNRSWGPDFISVVEGLYCDMCERDLYPLCANEHQTNCFNVDERVLRSSESLRQRVKEYISVEVWRV</sequence>
<dbReference type="EMBL" id="PDXA01000001">
    <property type="protein sequence ID" value="RYN61812.1"/>
    <property type="molecule type" value="Genomic_DNA"/>
</dbReference>
<comment type="caution">
    <text evidence="2">The sequence shown here is derived from an EMBL/GenBank/DDBJ whole genome shotgun (WGS) entry which is preliminary data.</text>
</comment>
<organism evidence="2 3">
    <name type="scientific">Alternaria tenuissima</name>
    <dbReference type="NCBI Taxonomy" id="119927"/>
    <lineage>
        <taxon>Eukaryota</taxon>
        <taxon>Fungi</taxon>
        <taxon>Dikarya</taxon>
        <taxon>Ascomycota</taxon>
        <taxon>Pezizomycotina</taxon>
        <taxon>Dothideomycetes</taxon>
        <taxon>Pleosporomycetidae</taxon>
        <taxon>Pleosporales</taxon>
        <taxon>Pleosporineae</taxon>
        <taxon>Pleosporaceae</taxon>
        <taxon>Alternaria</taxon>
        <taxon>Alternaria sect. Alternaria</taxon>
        <taxon>Alternaria alternata complex</taxon>
    </lineage>
</organism>
<reference evidence="3" key="1">
    <citation type="journal article" date="2019" name="bioRxiv">
        <title>Genomics, evolutionary history and diagnostics of the Alternaria alternata species group including apple and Asian pear pathotypes.</title>
        <authorList>
            <person name="Armitage A.D."/>
            <person name="Cockerton H.M."/>
            <person name="Sreenivasaprasad S."/>
            <person name="Woodhall J.W."/>
            <person name="Lane C.R."/>
            <person name="Harrison R.J."/>
            <person name="Clarkson J.P."/>
        </authorList>
    </citation>
    <scope>NUCLEOTIDE SEQUENCE [LARGE SCALE GENOMIC DNA]</scope>
    <source>
        <strain evidence="3">FERA 1082</strain>
    </source>
</reference>
<gene>
    <name evidence="2" type="ORF">AA0114_g594</name>
</gene>
<feature type="compositionally biased region" description="Basic and acidic residues" evidence="1">
    <location>
        <begin position="303"/>
        <end position="319"/>
    </location>
</feature>
<feature type="region of interest" description="Disordered" evidence="1">
    <location>
        <begin position="385"/>
        <end position="432"/>
    </location>
</feature>
<feature type="region of interest" description="Disordered" evidence="1">
    <location>
        <begin position="285"/>
        <end position="373"/>
    </location>
</feature>
<evidence type="ECO:0000313" key="3">
    <source>
        <dbReference type="Proteomes" id="UP000292402"/>
    </source>
</evidence>
<evidence type="ECO:0000256" key="1">
    <source>
        <dbReference type="SAM" id="MobiDB-lite"/>
    </source>
</evidence>
<accession>A0A4Q4MWT5</accession>
<dbReference type="AlphaFoldDB" id="A0A4Q4MWT5"/>
<dbReference type="Proteomes" id="UP000292402">
    <property type="component" value="Unassembled WGS sequence"/>
</dbReference>
<feature type="compositionally biased region" description="Polar residues" evidence="1">
    <location>
        <begin position="341"/>
        <end position="354"/>
    </location>
</feature>
<feature type="compositionally biased region" description="Basic and acidic residues" evidence="1">
    <location>
        <begin position="326"/>
        <end position="337"/>
    </location>
</feature>
<name>A0A4Q4MWT5_9PLEO</name>
<protein>
    <submittedName>
        <fullName evidence="2">Uncharacterized protein</fullName>
    </submittedName>
</protein>
<evidence type="ECO:0000313" key="2">
    <source>
        <dbReference type="EMBL" id="RYN61812.1"/>
    </source>
</evidence>
<proteinExistence type="predicted"/>
<feature type="compositionally biased region" description="Low complexity" evidence="1">
    <location>
        <begin position="391"/>
        <end position="407"/>
    </location>
</feature>